<protein>
    <recommendedName>
        <fullName evidence="3">Short chain dehydrogenase</fullName>
    </recommendedName>
</protein>
<evidence type="ECO:0008006" key="3">
    <source>
        <dbReference type="Google" id="ProtNLM"/>
    </source>
</evidence>
<proteinExistence type="predicted"/>
<keyword evidence="2" id="KW-1185">Reference proteome</keyword>
<evidence type="ECO:0000313" key="1">
    <source>
        <dbReference type="EMBL" id="SEF56145.1"/>
    </source>
</evidence>
<name>A0A1H5T049_9BACT</name>
<reference evidence="2" key="1">
    <citation type="submission" date="2016-10" db="EMBL/GenBank/DDBJ databases">
        <authorList>
            <person name="Varghese N."/>
            <person name="Submissions S."/>
        </authorList>
    </citation>
    <scope>NUCLEOTIDE SEQUENCE [LARGE SCALE GENOMIC DNA]</scope>
    <source>
        <strain evidence="2">DSM 17298</strain>
    </source>
</reference>
<dbReference type="Proteomes" id="UP000236736">
    <property type="component" value="Unassembled WGS sequence"/>
</dbReference>
<sequence>MPFKVILILCGQEMFGSGLVVHLVIPGFVRTNITVAGLRGDGSQNGKMQNALAEGMDPWTRARGILEGPEKGKEEFVVGGTKRYTIGLNRFFPGLMKKLIRSNPLQRIKKLQRIFFRGQKRQ</sequence>
<organism evidence="1 2">
    <name type="scientific">Algoriphagus boritolerans DSM 17298 = JCM 18970</name>
    <dbReference type="NCBI Taxonomy" id="1120964"/>
    <lineage>
        <taxon>Bacteria</taxon>
        <taxon>Pseudomonadati</taxon>
        <taxon>Bacteroidota</taxon>
        <taxon>Cytophagia</taxon>
        <taxon>Cytophagales</taxon>
        <taxon>Cyclobacteriaceae</taxon>
        <taxon>Algoriphagus</taxon>
    </lineage>
</organism>
<gene>
    <name evidence="1" type="ORF">SAMN03080598_00613</name>
</gene>
<dbReference type="EMBL" id="FNVR01000002">
    <property type="protein sequence ID" value="SEF56145.1"/>
    <property type="molecule type" value="Genomic_DNA"/>
</dbReference>
<accession>A0A1H5T049</accession>
<evidence type="ECO:0000313" key="2">
    <source>
        <dbReference type="Proteomes" id="UP000236736"/>
    </source>
</evidence>
<dbReference type="AlphaFoldDB" id="A0A1H5T049"/>